<keyword evidence="7" id="KW-0677">Repeat</keyword>
<evidence type="ECO:0000256" key="1">
    <source>
        <dbReference type="ARBA" id="ARBA00001961"/>
    </source>
</evidence>
<dbReference type="AlphaFoldDB" id="A0A8B6DGR2"/>
<evidence type="ECO:0000256" key="5">
    <source>
        <dbReference type="ARBA" id="ARBA00022723"/>
    </source>
</evidence>
<proteinExistence type="inferred from homology"/>
<organism evidence="15 16">
    <name type="scientific">Mytilus galloprovincialis</name>
    <name type="common">Mediterranean mussel</name>
    <dbReference type="NCBI Taxonomy" id="29158"/>
    <lineage>
        <taxon>Eukaryota</taxon>
        <taxon>Metazoa</taxon>
        <taxon>Spiralia</taxon>
        <taxon>Lophotrochozoa</taxon>
        <taxon>Mollusca</taxon>
        <taxon>Bivalvia</taxon>
        <taxon>Autobranchia</taxon>
        <taxon>Pteriomorphia</taxon>
        <taxon>Mytilida</taxon>
        <taxon>Mytiloidea</taxon>
        <taxon>Mytilidae</taxon>
        <taxon>Mytilinae</taxon>
        <taxon>Mytilus</taxon>
    </lineage>
</organism>
<comment type="cofactor">
    <cofactor evidence="2">
        <name>Fe cation</name>
        <dbReference type="ChEBI" id="CHEBI:24875"/>
    </cofactor>
</comment>
<dbReference type="OrthoDB" id="8517835at2759"/>
<evidence type="ECO:0000256" key="3">
    <source>
        <dbReference type="ARBA" id="ARBA00006487"/>
    </source>
</evidence>
<accession>A0A8B6DGR2</accession>
<dbReference type="InterPro" id="IPR039575">
    <property type="entry name" value="P3H"/>
</dbReference>
<sequence length="309" mass="34967">MGEKELGSNQRFAADGLITEEQCQALINMNQEGAIGGDGYDRRRSPHTKSETFDGLTISRATELVHVGVISKKDAQLFLDASDYGRLLVEKYFNLTQPLHFDYTHLVCRTAVEGSQEDRQDLSHPVHGDNCELQADGSCIRRFPSYVQREYSSIMYLNGDFEGGEFFFAHGNKSAQMYIKPKCGRIVGFNSAELHGVKAVKKGKRCALAMWYTMDLNFKELARIEAKKMIDKVPEDVHRNLKTKSEESTKETKIQSKEKSDNEVNQKEGEALTEKGQNLTEDNISPKEVTAIHEKGQNINEEQKLHEEL</sequence>
<dbReference type="GO" id="GO:0019797">
    <property type="term" value="F:procollagen-proline 3-dioxygenase activity"/>
    <property type="evidence" value="ECO:0007669"/>
    <property type="project" value="UniProtKB-EC"/>
</dbReference>
<keyword evidence="16" id="KW-1185">Reference proteome</keyword>
<dbReference type="GO" id="GO:0032963">
    <property type="term" value="P:collagen metabolic process"/>
    <property type="evidence" value="ECO:0007669"/>
    <property type="project" value="InterPro"/>
</dbReference>
<keyword evidence="8" id="KW-0256">Endoplasmic reticulum</keyword>
<evidence type="ECO:0000256" key="7">
    <source>
        <dbReference type="ARBA" id="ARBA00022737"/>
    </source>
</evidence>
<evidence type="ECO:0000256" key="13">
    <source>
        <dbReference type="SAM" id="MobiDB-lite"/>
    </source>
</evidence>
<keyword evidence="6" id="KW-0732">Signal</keyword>
<evidence type="ECO:0000256" key="12">
    <source>
        <dbReference type="ARBA" id="ARBA00023180"/>
    </source>
</evidence>
<feature type="region of interest" description="Disordered" evidence="13">
    <location>
        <begin position="241"/>
        <end position="309"/>
    </location>
</feature>
<keyword evidence="5" id="KW-0479">Metal-binding</keyword>
<evidence type="ECO:0000256" key="11">
    <source>
        <dbReference type="ARBA" id="ARBA00023004"/>
    </source>
</evidence>
<keyword evidence="12" id="KW-0325">Glycoprotein</keyword>
<feature type="compositionally biased region" description="Basic and acidic residues" evidence="13">
    <location>
        <begin position="290"/>
        <end position="309"/>
    </location>
</feature>
<gene>
    <name evidence="15" type="ORF">MGAL_10B032380</name>
</gene>
<dbReference type="InterPro" id="IPR006620">
    <property type="entry name" value="Pro_4_hyd_alph"/>
</dbReference>
<evidence type="ECO:0000256" key="8">
    <source>
        <dbReference type="ARBA" id="ARBA00022824"/>
    </source>
</evidence>
<protein>
    <recommendedName>
        <fullName evidence="4">procollagen-proline 3-dioxygenase</fullName>
        <ecNumber evidence="4">1.14.11.7</ecNumber>
    </recommendedName>
</protein>
<comment type="cofactor">
    <cofactor evidence="1">
        <name>L-ascorbate</name>
        <dbReference type="ChEBI" id="CHEBI:38290"/>
    </cofactor>
</comment>
<evidence type="ECO:0000256" key="4">
    <source>
        <dbReference type="ARBA" id="ARBA00012262"/>
    </source>
</evidence>
<evidence type="ECO:0000256" key="6">
    <source>
        <dbReference type="ARBA" id="ARBA00022729"/>
    </source>
</evidence>
<evidence type="ECO:0000259" key="14">
    <source>
        <dbReference type="PROSITE" id="PS51471"/>
    </source>
</evidence>
<dbReference type="GO" id="GO:0005506">
    <property type="term" value="F:iron ion binding"/>
    <property type="evidence" value="ECO:0007669"/>
    <property type="project" value="InterPro"/>
</dbReference>
<evidence type="ECO:0000256" key="2">
    <source>
        <dbReference type="ARBA" id="ARBA00001962"/>
    </source>
</evidence>
<dbReference type="PANTHER" id="PTHR14049:SF9">
    <property type="entry name" value="PROCOLLAGEN-PROLINE 3-DIOXYGENASE"/>
    <property type="match status" value="1"/>
</dbReference>
<dbReference type="PANTHER" id="PTHR14049">
    <property type="entry name" value="LEPRECAN 1"/>
    <property type="match status" value="1"/>
</dbReference>
<dbReference type="SMART" id="SM00702">
    <property type="entry name" value="P4Hc"/>
    <property type="match status" value="1"/>
</dbReference>
<dbReference type="EMBL" id="UYJE01003391">
    <property type="protein sequence ID" value="VDI18907.1"/>
    <property type="molecule type" value="Genomic_DNA"/>
</dbReference>
<comment type="caution">
    <text evidence="15">The sequence shown here is derived from an EMBL/GenBank/DDBJ whole genome shotgun (WGS) entry which is preliminary data.</text>
</comment>
<evidence type="ECO:0000313" key="15">
    <source>
        <dbReference type="EMBL" id="VDI18907.1"/>
    </source>
</evidence>
<feature type="domain" description="Fe2OG dioxygenase" evidence="14">
    <location>
        <begin position="104"/>
        <end position="214"/>
    </location>
</feature>
<feature type="compositionally biased region" description="Basic and acidic residues" evidence="13">
    <location>
        <begin position="241"/>
        <end position="273"/>
    </location>
</feature>
<dbReference type="PROSITE" id="PS51471">
    <property type="entry name" value="FE2OG_OXY"/>
    <property type="match status" value="1"/>
</dbReference>
<dbReference type="FunFam" id="2.60.120.620:FF:000003">
    <property type="entry name" value="Prolyl 3-hydroxylase 2"/>
    <property type="match status" value="1"/>
</dbReference>
<evidence type="ECO:0000313" key="16">
    <source>
        <dbReference type="Proteomes" id="UP000596742"/>
    </source>
</evidence>
<evidence type="ECO:0000256" key="9">
    <source>
        <dbReference type="ARBA" id="ARBA00022964"/>
    </source>
</evidence>
<dbReference type="Gene3D" id="2.60.120.620">
    <property type="entry name" value="q2cbj1_9rhob like domain"/>
    <property type="match status" value="1"/>
</dbReference>
<dbReference type="InterPro" id="IPR044862">
    <property type="entry name" value="Pro_4_hyd_alph_FE2OG_OXY"/>
</dbReference>
<dbReference type="Pfam" id="PF13640">
    <property type="entry name" value="2OG-FeII_Oxy_3"/>
    <property type="match status" value="1"/>
</dbReference>
<name>A0A8B6DGR2_MYTGA</name>
<dbReference type="GO" id="GO:0031418">
    <property type="term" value="F:L-ascorbic acid binding"/>
    <property type="evidence" value="ECO:0007669"/>
    <property type="project" value="InterPro"/>
</dbReference>
<dbReference type="InterPro" id="IPR005123">
    <property type="entry name" value="Oxoglu/Fe-dep_dioxygenase_dom"/>
</dbReference>
<keyword evidence="11" id="KW-0408">Iron</keyword>
<dbReference type="Proteomes" id="UP000596742">
    <property type="component" value="Unassembled WGS sequence"/>
</dbReference>
<reference evidence="15" key="1">
    <citation type="submission" date="2018-11" db="EMBL/GenBank/DDBJ databases">
        <authorList>
            <person name="Alioto T."/>
            <person name="Alioto T."/>
        </authorList>
    </citation>
    <scope>NUCLEOTIDE SEQUENCE</scope>
</reference>
<keyword evidence="9" id="KW-0223">Dioxygenase</keyword>
<keyword evidence="10" id="KW-0560">Oxidoreductase</keyword>
<dbReference type="EC" id="1.14.11.7" evidence="4"/>
<comment type="similarity">
    <text evidence="3">Belongs to the leprecan family.</text>
</comment>
<evidence type="ECO:0000256" key="10">
    <source>
        <dbReference type="ARBA" id="ARBA00023002"/>
    </source>
</evidence>